<organism evidence="2 3">
    <name type="scientific">Duganella margarita</name>
    <dbReference type="NCBI Taxonomy" id="2692170"/>
    <lineage>
        <taxon>Bacteria</taxon>
        <taxon>Pseudomonadati</taxon>
        <taxon>Pseudomonadota</taxon>
        <taxon>Betaproteobacteria</taxon>
        <taxon>Burkholderiales</taxon>
        <taxon>Oxalobacteraceae</taxon>
        <taxon>Telluria group</taxon>
        <taxon>Duganella</taxon>
    </lineage>
</organism>
<feature type="compositionally biased region" description="Basic and acidic residues" evidence="1">
    <location>
        <begin position="27"/>
        <end position="38"/>
    </location>
</feature>
<protein>
    <submittedName>
        <fullName evidence="2">Uncharacterized protein</fullName>
    </submittedName>
</protein>
<sequence length="57" mass="6633">MARPIRVSMDARVRGHDAWNSISHARQAYDHSQMEKKPPGTRPAAFSEMRRKQRTRA</sequence>
<comment type="caution">
    <text evidence="2">The sequence shown here is derived from an EMBL/GenBank/DDBJ whole genome shotgun (WGS) entry which is preliminary data.</text>
</comment>
<evidence type="ECO:0000313" key="2">
    <source>
        <dbReference type="EMBL" id="MYN38244.1"/>
    </source>
</evidence>
<dbReference type="Proteomes" id="UP000466332">
    <property type="component" value="Unassembled WGS sequence"/>
</dbReference>
<keyword evidence="3" id="KW-1185">Reference proteome</keyword>
<feature type="region of interest" description="Disordered" evidence="1">
    <location>
        <begin position="24"/>
        <end position="57"/>
    </location>
</feature>
<dbReference type="RefSeq" id="WP_161043425.1">
    <property type="nucleotide sequence ID" value="NZ_WWCS01000002.1"/>
</dbReference>
<dbReference type="EMBL" id="WWCS01000002">
    <property type="protein sequence ID" value="MYN38244.1"/>
    <property type="molecule type" value="Genomic_DNA"/>
</dbReference>
<proteinExistence type="predicted"/>
<reference evidence="2 3" key="1">
    <citation type="submission" date="2019-12" db="EMBL/GenBank/DDBJ databases">
        <title>Novel species isolated from a subtropical stream in China.</title>
        <authorList>
            <person name="Lu H."/>
        </authorList>
    </citation>
    <scope>NUCLEOTIDE SEQUENCE [LARGE SCALE GENOMIC DNA]</scope>
    <source>
        <strain evidence="2 3">FT109W</strain>
    </source>
</reference>
<name>A0ABW9WBD7_9BURK</name>
<accession>A0ABW9WBD7</accession>
<evidence type="ECO:0000256" key="1">
    <source>
        <dbReference type="SAM" id="MobiDB-lite"/>
    </source>
</evidence>
<evidence type="ECO:0000313" key="3">
    <source>
        <dbReference type="Proteomes" id="UP000466332"/>
    </source>
</evidence>
<gene>
    <name evidence="2" type="ORF">GTP55_02555</name>
</gene>